<dbReference type="Proteomes" id="UP000246464">
    <property type="component" value="Chromosome 2"/>
</dbReference>
<dbReference type="EMBL" id="CP026244">
    <property type="protein sequence ID" value="AWO98310.1"/>
    <property type="molecule type" value="Genomic_DNA"/>
</dbReference>
<reference evidence="2 3" key="1">
    <citation type="submission" date="2017-12" db="EMBL/GenBank/DDBJ databases">
        <title>Integrating genomic resources of turbot (Scophthalmus maximus) in depth evaluation of genetic and physical mapping variation across individuals.</title>
        <authorList>
            <person name="Martinez P."/>
        </authorList>
    </citation>
    <scope>NUCLEOTIDE SEQUENCE [LARGE SCALE GENOMIC DNA]</scope>
</reference>
<evidence type="ECO:0000313" key="2">
    <source>
        <dbReference type="EMBL" id="AWO98310.1"/>
    </source>
</evidence>
<protein>
    <submittedName>
        <fullName evidence="2">Uncharacterized protein</fullName>
    </submittedName>
</protein>
<name>A0A2U9B311_SCOMX</name>
<feature type="compositionally biased region" description="Basic and acidic residues" evidence="1">
    <location>
        <begin position="13"/>
        <end position="36"/>
    </location>
</feature>
<dbReference type="AlphaFoldDB" id="A0A2U9B311"/>
<keyword evidence="3" id="KW-1185">Reference proteome</keyword>
<evidence type="ECO:0000256" key="1">
    <source>
        <dbReference type="SAM" id="MobiDB-lite"/>
    </source>
</evidence>
<evidence type="ECO:0000313" key="3">
    <source>
        <dbReference type="Proteomes" id="UP000246464"/>
    </source>
</evidence>
<organism evidence="2 3">
    <name type="scientific">Scophthalmus maximus</name>
    <name type="common">Turbot</name>
    <name type="synonym">Psetta maxima</name>
    <dbReference type="NCBI Taxonomy" id="52904"/>
    <lineage>
        <taxon>Eukaryota</taxon>
        <taxon>Metazoa</taxon>
        <taxon>Chordata</taxon>
        <taxon>Craniata</taxon>
        <taxon>Vertebrata</taxon>
        <taxon>Euteleostomi</taxon>
        <taxon>Actinopterygii</taxon>
        <taxon>Neopterygii</taxon>
        <taxon>Teleostei</taxon>
        <taxon>Neoteleostei</taxon>
        <taxon>Acanthomorphata</taxon>
        <taxon>Carangaria</taxon>
        <taxon>Pleuronectiformes</taxon>
        <taxon>Pleuronectoidei</taxon>
        <taxon>Scophthalmidae</taxon>
        <taxon>Scophthalmus</taxon>
    </lineage>
</organism>
<gene>
    <name evidence="2" type="ORF">SMAX5B_019259</name>
</gene>
<sequence length="54" mass="6052">MAEKRGKSVPARQMERGAGEEDEGRGPGRERSRQDAQRSVGVWQRHIDSRSSSV</sequence>
<feature type="compositionally biased region" description="Basic and acidic residues" evidence="1">
    <location>
        <begin position="45"/>
        <end position="54"/>
    </location>
</feature>
<accession>A0A2U9B311</accession>
<proteinExistence type="predicted"/>
<feature type="region of interest" description="Disordered" evidence="1">
    <location>
        <begin position="1"/>
        <end position="54"/>
    </location>
</feature>